<dbReference type="EMBL" id="JAACJL010000001">
    <property type="protein sequence ID" value="KAF4623599.1"/>
    <property type="molecule type" value="Genomic_DNA"/>
</dbReference>
<feature type="compositionally biased region" description="Basic and acidic residues" evidence="1">
    <location>
        <begin position="631"/>
        <end position="643"/>
    </location>
</feature>
<gene>
    <name evidence="2" type="ORF">D9613_002366</name>
</gene>
<evidence type="ECO:0000313" key="2">
    <source>
        <dbReference type="EMBL" id="KAF4623599.1"/>
    </source>
</evidence>
<dbReference type="Proteomes" id="UP000521872">
    <property type="component" value="Unassembled WGS sequence"/>
</dbReference>
<feature type="region of interest" description="Disordered" evidence="1">
    <location>
        <begin position="350"/>
        <end position="376"/>
    </location>
</feature>
<feature type="compositionally biased region" description="Low complexity" evidence="1">
    <location>
        <begin position="258"/>
        <end position="270"/>
    </location>
</feature>
<accession>A0A8H4R4X0</accession>
<feature type="region of interest" description="Disordered" evidence="1">
    <location>
        <begin position="607"/>
        <end position="643"/>
    </location>
</feature>
<feature type="compositionally biased region" description="Polar residues" evidence="1">
    <location>
        <begin position="288"/>
        <end position="314"/>
    </location>
</feature>
<name>A0A8H4R4X0_9AGAR</name>
<feature type="region of interest" description="Disordered" evidence="1">
    <location>
        <begin position="72"/>
        <end position="115"/>
    </location>
</feature>
<organism evidence="2 3">
    <name type="scientific">Agrocybe pediades</name>
    <dbReference type="NCBI Taxonomy" id="84607"/>
    <lineage>
        <taxon>Eukaryota</taxon>
        <taxon>Fungi</taxon>
        <taxon>Dikarya</taxon>
        <taxon>Basidiomycota</taxon>
        <taxon>Agaricomycotina</taxon>
        <taxon>Agaricomycetes</taxon>
        <taxon>Agaricomycetidae</taxon>
        <taxon>Agaricales</taxon>
        <taxon>Agaricineae</taxon>
        <taxon>Strophariaceae</taxon>
        <taxon>Agrocybe</taxon>
    </lineage>
</organism>
<dbReference type="AlphaFoldDB" id="A0A8H4R4X0"/>
<evidence type="ECO:0000313" key="3">
    <source>
        <dbReference type="Proteomes" id="UP000521872"/>
    </source>
</evidence>
<keyword evidence="3" id="KW-1185">Reference proteome</keyword>
<evidence type="ECO:0000256" key="1">
    <source>
        <dbReference type="SAM" id="MobiDB-lite"/>
    </source>
</evidence>
<feature type="compositionally biased region" description="Basic and acidic residues" evidence="1">
    <location>
        <begin position="86"/>
        <end position="99"/>
    </location>
</feature>
<comment type="caution">
    <text evidence="2">The sequence shown here is derived from an EMBL/GenBank/DDBJ whole genome shotgun (WGS) entry which is preliminary data.</text>
</comment>
<feature type="compositionally biased region" description="Basic residues" evidence="1">
    <location>
        <begin position="359"/>
        <end position="376"/>
    </location>
</feature>
<proteinExistence type="predicted"/>
<feature type="region of interest" description="Disordered" evidence="1">
    <location>
        <begin position="228"/>
        <end position="315"/>
    </location>
</feature>
<feature type="region of interest" description="Disordered" evidence="1">
    <location>
        <begin position="1"/>
        <end position="49"/>
    </location>
</feature>
<sequence>MSQVPSGSDVGVGSLPGQFNEPGVATLPEERIDGRPYGSGHTGFEGKCLDSPKCPSMAYTFVETLGNRMTHVPNMNPSNIKGPPGKKIDPEEQGRDRTAELSSQIADQPGPTASAVRSVAGKAGSALPGLAHTTGEVLSSAAHAGGSVLGSMESAAAGAIPKFQGDAGSVLTNAVHAGENVVGTVERAAVDAMHGAETMLAGVGESAKLYMPNMPNVGAYFGGAGPDKATTASEDSLLDQRSNNPKVKRPYKPRPPLVSSNSSGSFVTSGLDAPNSRSRSRLDLAHSDVSSTQLASGMATPSSVSSDMTGSSQPYKLPNVIKREYAKSVEFDMYGDEVKTEDFLYENDFSSSDTEGGVHHPHGPHHHHHHHRHGLRHPHVHAEEPVADIPSTQRSGRKEVDLVTGVDGVTFHRTGQNGKLPGYPTKEGMKRLISDRIKADKMREAQDGKDLRVTDFGKMTISEGPDLSMNDQTDSELSDRQVEEMDEVPVFVDGQPTAAGKFEAVMHPAHESPKMTSNAQPSSQVPIRQGTMEPIFVRDDPANSTMPDQYDFELSDRHVDEMPEVPEFIGGQPAAMGKYEAVFHPVSSAQPTGGLGTQSIPRENLTEGVRMGPGYLGKPVDQEEFSSNIEQARRDIDRKLGVN</sequence>
<feature type="compositionally biased region" description="Polar residues" evidence="1">
    <location>
        <begin position="230"/>
        <end position="244"/>
    </location>
</feature>
<protein>
    <submittedName>
        <fullName evidence="2">Uncharacterized protein</fullName>
    </submittedName>
</protein>
<reference evidence="2 3" key="1">
    <citation type="submission" date="2019-12" db="EMBL/GenBank/DDBJ databases">
        <authorList>
            <person name="Floudas D."/>
            <person name="Bentzer J."/>
            <person name="Ahren D."/>
            <person name="Johansson T."/>
            <person name="Persson P."/>
            <person name="Tunlid A."/>
        </authorList>
    </citation>
    <scope>NUCLEOTIDE SEQUENCE [LARGE SCALE GENOMIC DNA]</scope>
    <source>
        <strain evidence="2 3">CBS 102.39</strain>
    </source>
</reference>